<evidence type="ECO:0000259" key="1">
    <source>
        <dbReference type="PROSITE" id="PS50011"/>
    </source>
</evidence>
<dbReference type="EMBL" id="JAPQKH010000001">
    <property type="protein sequence ID" value="KAJ5115672.1"/>
    <property type="molecule type" value="Genomic_DNA"/>
</dbReference>
<dbReference type="Gene3D" id="1.10.510.10">
    <property type="entry name" value="Transferase(Phosphotransferase) domain 1"/>
    <property type="match status" value="1"/>
</dbReference>
<evidence type="ECO:0000313" key="2">
    <source>
        <dbReference type="EMBL" id="KAJ5115672.1"/>
    </source>
</evidence>
<gene>
    <name evidence="2" type="ORF">N7456_000020</name>
</gene>
<reference evidence="2" key="2">
    <citation type="journal article" date="2023" name="IMA Fungus">
        <title>Comparative genomic study of the Penicillium genus elucidates a diverse pangenome and 15 lateral gene transfer events.</title>
        <authorList>
            <person name="Petersen C."/>
            <person name="Sorensen T."/>
            <person name="Nielsen M.R."/>
            <person name="Sondergaard T.E."/>
            <person name="Sorensen J.L."/>
            <person name="Fitzpatrick D.A."/>
            <person name="Frisvad J.C."/>
            <person name="Nielsen K.L."/>
        </authorList>
    </citation>
    <scope>NUCLEOTIDE SEQUENCE</scope>
    <source>
        <strain evidence="2">IBT 30069</strain>
    </source>
</reference>
<dbReference type="GO" id="GO:0005524">
    <property type="term" value="F:ATP binding"/>
    <property type="evidence" value="ECO:0007669"/>
    <property type="project" value="InterPro"/>
</dbReference>
<organism evidence="2 3">
    <name type="scientific">Penicillium angulare</name>
    <dbReference type="NCBI Taxonomy" id="116970"/>
    <lineage>
        <taxon>Eukaryota</taxon>
        <taxon>Fungi</taxon>
        <taxon>Dikarya</taxon>
        <taxon>Ascomycota</taxon>
        <taxon>Pezizomycotina</taxon>
        <taxon>Eurotiomycetes</taxon>
        <taxon>Eurotiomycetidae</taxon>
        <taxon>Eurotiales</taxon>
        <taxon>Aspergillaceae</taxon>
        <taxon>Penicillium</taxon>
    </lineage>
</organism>
<sequence>MAELLDSLDPNLTLFKSEISRSEASSIFEIEYQGKRYALKVFHDNGDPGFTPRGRDMNRFRNEVNAYKSLHAFGVCDSGLVPKYYGSIDRLDPSCHEPWLNNFLNDKFHPSAILLEYLANPEPLNCVNFSRERHAKAMEALAQVHGALVVHNDIYPKNILIVPGSPERVVSIDFDVAKTFPTKELLDQDLGIRGPKPMQSCEWEIALLEDFGNALVRTIYPPDVWWPSLIRLLGRGPE</sequence>
<dbReference type="GO" id="GO:0004672">
    <property type="term" value="F:protein kinase activity"/>
    <property type="evidence" value="ECO:0007669"/>
    <property type="project" value="InterPro"/>
</dbReference>
<dbReference type="PROSITE" id="PS50011">
    <property type="entry name" value="PROTEIN_KINASE_DOM"/>
    <property type="match status" value="1"/>
</dbReference>
<reference evidence="2" key="1">
    <citation type="submission" date="2022-11" db="EMBL/GenBank/DDBJ databases">
        <authorList>
            <person name="Petersen C."/>
        </authorList>
    </citation>
    <scope>NUCLEOTIDE SEQUENCE</scope>
    <source>
        <strain evidence="2">IBT 30069</strain>
    </source>
</reference>
<dbReference type="OrthoDB" id="4185642at2759"/>
<evidence type="ECO:0000313" key="3">
    <source>
        <dbReference type="Proteomes" id="UP001149165"/>
    </source>
</evidence>
<comment type="caution">
    <text evidence="2">The sequence shown here is derived from an EMBL/GenBank/DDBJ whole genome shotgun (WGS) entry which is preliminary data.</text>
</comment>
<dbReference type="SUPFAM" id="SSF56112">
    <property type="entry name" value="Protein kinase-like (PK-like)"/>
    <property type="match status" value="1"/>
</dbReference>
<accession>A0A9W9GBQ7</accession>
<name>A0A9W9GBQ7_9EURO</name>
<dbReference type="InterPro" id="IPR011009">
    <property type="entry name" value="Kinase-like_dom_sf"/>
</dbReference>
<dbReference type="AlphaFoldDB" id="A0A9W9GBQ7"/>
<proteinExistence type="predicted"/>
<feature type="domain" description="Protein kinase" evidence="1">
    <location>
        <begin position="13"/>
        <end position="238"/>
    </location>
</feature>
<dbReference type="Proteomes" id="UP001149165">
    <property type="component" value="Unassembled WGS sequence"/>
</dbReference>
<keyword evidence="3" id="KW-1185">Reference proteome</keyword>
<protein>
    <recommendedName>
        <fullName evidence="1">Protein kinase domain-containing protein</fullName>
    </recommendedName>
</protein>
<dbReference type="InterPro" id="IPR000719">
    <property type="entry name" value="Prot_kinase_dom"/>
</dbReference>